<dbReference type="GO" id="GO:0003964">
    <property type="term" value="F:RNA-directed DNA polymerase activity"/>
    <property type="evidence" value="ECO:0007669"/>
    <property type="project" value="UniProtKB-KW"/>
</dbReference>
<dbReference type="PANTHER" id="PTHR15503:SF45">
    <property type="entry name" value="RNA-DIRECTED DNA POLYMERASE HOMOLOG"/>
    <property type="match status" value="1"/>
</dbReference>
<reference evidence="2" key="2">
    <citation type="submission" date="2022-01" db="EMBL/GenBank/DDBJ databases">
        <authorList>
            <person name="Yamashiro T."/>
            <person name="Shiraishi A."/>
            <person name="Satake H."/>
            <person name="Nakayama K."/>
        </authorList>
    </citation>
    <scope>NUCLEOTIDE SEQUENCE</scope>
</reference>
<organism evidence="2 3">
    <name type="scientific">Tanacetum coccineum</name>
    <dbReference type="NCBI Taxonomy" id="301880"/>
    <lineage>
        <taxon>Eukaryota</taxon>
        <taxon>Viridiplantae</taxon>
        <taxon>Streptophyta</taxon>
        <taxon>Embryophyta</taxon>
        <taxon>Tracheophyta</taxon>
        <taxon>Spermatophyta</taxon>
        <taxon>Magnoliopsida</taxon>
        <taxon>eudicotyledons</taxon>
        <taxon>Gunneridae</taxon>
        <taxon>Pentapetalae</taxon>
        <taxon>asterids</taxon>
        <taxon>campanulids</taxon>
        <taxon>Asterales</taxon>
        <taxon>Asteraceae</taxon>
        <taxon>Asteroideae</taxon>
        <taxon>Anthemideae</taxon>
        <taxon>Anthemidinae</taxon>
        <taxon>Tanacetum</taxon>
    </lineage>
</organism>
<feature type="compositionally biased region" description="Basic and acidic residues" evidence="1">
    <location>
        <begin position="80"/>
        <end position="103"/>
    </location>
</feature>
<dbReference type="EMBL" id="BQNB010019393">
    <property type="protein sequence ID" value="GJT84834.1"/>
    <property type="molecule type" value="Genomic_DNA"/>
</dbReference>
<dbReference type="Pfam" id="PF08284">
    <property type="entry name" value="RVP_2"/>
    <property type="match status" value="1"/>
</dbReference>
<comment type="caution">
    <text evidence="2">The sequence shown here is derived from an EMBL/GenBank/DDBJ whole genome shotgun (WGS) entry which is preliminary data.</text>
</comment>
<feature type="region of interest" description="Disordered" evidence="1">
    <location>
        <begin position="499"/>
        <end position="537"/>
    </location>
</feature>
<evidence type="ECO:0000313" key="3">
    <source>
        <dbReference type="Proteomes" id="UP001151760"/>
    </source>
</evidence>
<feature type="region of interest" description="Disordered" evidence="1">
    <location>
        <begin position="80"/>
        <end position="136"/>
    </location>
</feature>
<feature type="compositionally biased region" description="Acidic residues" evidence="1">
    <location>
        <begin position="233"/>
        <end position="261"/>
    </location>
</feature>
<keyword evidence="2" id="KW-0695">RNA-directed DNA polymerase</keyword>
<protein>
    <submittedName>
        <fullName evidence="2">Reverse transcriptase domain-containing protein</fullName>
    </submittedName>
</protein>
<accession>A0ABQ5HAE9</accession>
<dbReference type="Gene3D" id="4.10.60.10">
    <property type="entry name" value="Zinc finger, CCHC-type"/>
    <property type="match status" value="1"/>
</dbReference>
<feature type="compositionally biased region" description="Acidic residues" evidence="1">
    <location>
        <begin position="216"/>
        <end position="226"/>
    </location>
</feature>
<evidence type="ECO:0000256" key="1">
    <source>
        <dbReference type="SAM" id="MobiDB-lite"/>
    </source>
</evidence>
<keyword evidence="3" id="KW-1185">Reference proteome</keyword>
<keyword evidence="2" id="KW-0548">Nucleotidyltransferase</keyword>
<feature type="compositionally biased region" description="Basic residues" evidence="1">
    <location>
        <begin position="104"/>
        <end position="113"/>
    </location>
</feature>
<sequence>MCERGRLGYMTHHDAVVNVNPASFMVRFSSRGRDPIAPENAGFAKRKPGNADLGWSNKMAAEAMIATTPIYFMMKRISDKRTKNQAKNDKTEHGMEKRGEAKVKSKPKSKKVKVNPEKSTVKSRSRDQRILNGPTRTHLMGWRFQWVSDKEPEAPVKAPQLSGQASPSPDYMPDYVPGPKYPEYLIPSDNEAPIEDQPLPSDALPTVLSPGYVADSDPEEDPEEDPADRGDKEEESSGDDADDEDEEESSGDNADDEDEEEASKYEDKEEEEEHLALADSTTLHAALIAAVAAALPSSSPPASPLSPWSSPLPHIPSLPLHILSPPLPLPSPPTHTSPTYVEASLGYKAAMIQWRATSPSTHHSSEITSPPILLPSTTHRDDLLEADMPLQKRARFIAPTGRFKVGESSSVAARQAKHTLAHRVDYGFIDTVDSSICTSESRVITAVWAHSESRSQAIEAHRALQRDVDVLQRQRIRDEDRPTSHIQHDHDRFRELVCTTDAGPQDGPADVGHKANKSINGDDSHYSGTSSRRTERAARECTYSDILKCQPLNLKESDEVEKKLDDNSRKPFKRQNVARAYTAGPGEKKVYRGSKPLCPKCNYHHDGQCAPKYTNCKRAGHLARDCRSPTAANNQRSPGENQRVVTCVECGVQGYFKRDFPKLKNNNRGNQDGNGRATARAYAVGNAGKNPNSNVVTGTFLLNNRYASILFDTGDDRSFVSTAFSSLIDIVPTAIDHDYDVELADGNIIRVNTIIRGCTLNFLNHPFNIDLKPVELGSFDVIIGMDWLVKYHAVIVCDEKIVRIPFWNEILFFCGDRSKNEHGSRLNIISCTKTQKYLLKGFHVFLAHVTAKKAEDKSEEKRLEDVPIVRDFPEVFP</sequence>
<dbReference type="InterPro" id="IPR021109">
    <property type="entry name" value="Peptidase_aspartic_dom_sf"/>
</dbReference>
<evidence type="ECO:0000313" key="2">
    <source>
        <dbReference type="EMBL" id="GJT84834.1"/>
    </source>
</evidence>
<dbReference type="Gene3D" id="2.40.70.10">
    <property type="entry name" value="Acid Proteases"/>
    <property type="match status" value="1"/>
</dbReference>
<dbReference type="PANTHER" id="PTHR15503">
    <property type="entry name" value="LDOC1 RELATED"/>
    <property type="match status" value="1"/>
</dbReference>
<proteinExistence type="predicted"/>
<keyword evidence="2" id="KW-0808">Transferase</keyword>
<dbReference type="InterPro" id="IPR032567">
    <property type="entry name" value="RTL1-rel"/>
</dbReference>
<feature type="region of interest" description="Disordered" evidence="1">
    <location>
        <begin position="151"/>
        <end position="277"/>
    </location>
</feature>
<name>A0ABQ5HAE9_9ASTR</name>
<dbReference type="Proteomes" id="UP001151760">
    <property type="component" value="Unassembled WGS sequence"/>
</dbReference>
<dbReference type="SUPFAM" id="SSF50630">
    <property type="entry name" value="Acid proteases"/>
    <property type="match status" value="1"/>
</dbReference>
<reference evidence="2" key="1">
    <citation type="journal article" date="2022" name="Int. J. Mol. Sci.">
        <title>Draft Genome of Tanacetum Coccineum: Genomic Comparison of Closely Related Tanacetum-Family Plants.</title>
        <authorList>
            <person name="Yamashiro T."/>
            <person name="Shiraishi A."/>
            <person name="Nakayama K."/>
            <person name="Satake H."/>
        </authorList>
    </citation>
    <scope>NUCLEOTIDE SEQUENCE</scope>
</reference>
<dbReference type="CDD" id="cd00303">
    <property type="entry name" value="retropepsin_like"/>
    <property type="match status" value="1"/>
</dbReference>
<gene>
    <name evidence="2" type="ORF">Tco_1066551</name>
</gene>
<feature type="compositionally biased region" description="Basic and acidic residues" evidence="1">
    <location>
        <begin position="114"/>
        <end position="129"/>
    </location>
</feature>